<dbReference type="AlphaFoldDB" id="A0A8T0W413"/>
<comment type="caution">
    <text evidence="2">The sequence shown here is derived from an EMBL/GenBank/DDBJ whole genome shotgun (WGS) entry which is preliminary data.</text>
</comment>
<dbReference type="EMBL" id="CM029039">
    <property type="protein sequence ID" value="KAG2643072.1"/>
    <property type="molecule type" value="Genomic_DNA"/>
</dbReference>
<keyword evidence="3" id="KW-1185">Reference proteome</keyword>
<sequence length="98" mass="10407">MLKYPGSVPPSQPSAASPMASIVLLLSELLGGESASVLAADRYITGGGRLGLGEFRPTVTEAPAPGRRARPEEKQQGRKEESFEDLAVSRIAVDVMWP</sequence>
<proteinExistence type="predicted"/>
<evidence type="ECO:0000256" key="1">
    <source>
        <dbReference type="SAM" id="MobiDB-lite"/>
    </source>
</evidence>
<feature type="region of interest" description="Disordered" evidence="1">
    <location>
        <begin position="55"/>
        <end position="83"/>
    </location>
</feature>
<feature type="compositionally biased region" description="Basic and acidic residues" evidence="1">
    <location>
        <begin position="69"/>
        <end position="81"/>
    </location>
</feature>
<dbReference type="Proteomes" id="UP000823388">
    <property type="component" value="Chromosome 2K"/>
</dbReference>
<reference evidence="2" key="1">
    <citation type="submission" date="2020-05" db="EMBL/GenBank/DDBJ databases">
        <title>WGS assembly of Panicum virgatum.</title>
        <authorList>
            <person name="Lovell J.T."/>
            <person name="Jenkins J."/>
            <person name="Shu S."/>
            <person name="Juenger T.E."/>
            <person name="Schmutz J."/>
        </authorList>
    </citation>
    <scope>NUCLEOTIDE SEQUENCE</scope>
    <source>
        <strain evidence="2">AP13</strain>
    </source>
</reference>
<accession>A0A8T0W413</accession>
<gene>
    <name evidence="2" type="ORF">PVAP13_2KG329300</name>
</gene>
<dbReference type="OrthoDB" id="680195at2759"/>
<evidence type="ECO:0000313" key="2">
    <source>
        <dbReference type="EMBL" id="KAG2643072.1"/>
    </source>
</evidence>
<evidence type="ECO:0000313" key="3">
    <source>
        <dbReference type="Proteomes" id="UP000823388"/>
    </source>
</evidence>
<name>A0A8T0W413_PANVG</name>
<protein>
    <submittedName>
        <fullName evidence="2">Uncharacterized protein</fullName>
    </submittedName>
</protein>
<organism evidence="2 3">
    <name type="scientific">Panicum virgatum</name>
    <name type="common">Blackwell switchgrass</name>
    <dbReference type="NCBI Taxonomy" id="38727"/>
    <lineage>
        <taxon>Eukaryota</taxon>
        <taxon>Viridiplantae</taxon>
        <taxon>Streptophyta</taxon>
        <taxon>Embryophyta</taxon>
        <taxon>Tracheophyta</taxon>
        <taxon>Spermatophyta</taxon>
        <taxon>Magnoliopsida</taxon>
        <taxon>Liliopsida</taxon>
        <taxon>Poales</taxon>
        <taxon>Poaceae</taxon>
        <taxon>PACMAD clade</taxon>
        <taxon>Panicoideae</taxon>
        <taxon>Panicodae</taxon>
        <taxon>Paniceae</taxon>
        <taxon>Panicinae</taxon>
        <taxon>Panicum</taxon>
        <taxon>Panicum sect. Hiantes</taxon>
    </lineage>
</organism>